<dbReference type="EMBL" id="JBHTOA010000032">
    <property type="protein sequence ID" value="MFD1399392.1"/>
    <property type="molecule type" value="Genomic_DNA"/>
</dbReference>
<evidence type="ECO:0000256" key="4">
    <source>
        <dbReference type="ARBA" id="ARBA00022801"/>
    </source>
</evidence>
<dbReference type="InterPro" id="IPR000845">
    <property type="entry name" value="Nucleoside_phosphorylase_d"/>
</dbReference>
<protein>
    <recommendedName>
        <fullName evidence="2">adenosylhomocysteine nucleosidase</fullName>
        <ecNumber evidence="2">3.2.2.9</ecNumber>
    </recommendedName>
</protein>
<comment type="pathway">
    <text evidence="1">Amino-acid biosynthesis; L-methionine biosynthesis via salvage pathway; S-methyl-5-thio-alpha-D-ribose 1-phosphate from S-methyl-5'-thioadenosine (hydrolase route): step 1/2.</text>
</comment>
<name>A0ABW4BFZ8_9LACO</name>
<dbReference type="PANTHER" id="PTHR46832">
    <property type="entry name" value="5'-METHYLTHIOADENOSINE/S-ADENOSYLHOMOCYSTEINE NUCLEOSIDASE"/>
    <property type="match status" value="1"/>
</dbReference>
<dbReference type="Gene3D" id="3.40.50.1580">
    <property type="entry name" value="Nucleoside phosphorylase domain"/>
    <property type="match status" value="1"/>
</dbReference>
<dbReference type="NCBIfam" id="NF004079">
    <property type="entry name" value="PRK05584.1"/>
    <property type="match status" value="1"/>
</dbReference>
<dbReference type="GO" id="GO:0008782">
    <property type="term" value="F:adenosylhomocysteine nucleosidase activity"/>
    <property type="evidence" value="ECO:0007669"/>
    <property type="project" value="UniProtKB-EC"/>
</dbReference>
<comment type="caution">
    <text evidence="7">The sequence shown here is derived from an EMBL/GenBank/DDBJ whole genome shotgun (WGS) entry which is preliminary data.</text>
</comment>
<evidence type="ECO:0000313" key="8">
    <source>
        <dbReference type="Proteomes" id="UP001597199"/>
    </source>
</evidence>
<reference evidence="8" key="1">
    <citation type="journal article" date="2019" name="Int. J. Syst. Evol. Microbiol.">
        <title>The Global Catalogue of Microorganisms (GCM) 10K type strain sequencing project: providing services to taxonomists for standard genome sequencing and annotation.</title>
        <authorList>
            <consortium name="The Broad Institute Genomics Platform"/>
            <consortium name="The Broad Institute Genome Sequencing Center for Infectious Disease"/>
            <person name="Wu L."/>
            <person name="Ma J."/>
        </authorList>
    </citation>
    <scope>NUCLEOTIDE SEQUENCE [LARGE SCALE GENOMIC DNA]</scope>
    <source>
        <strain evidence="8">CCM 9110</strain>
    </source>
</reference>
<accession>A0ABW4BFZ8</accession>
<dbReference type="InterPro" id="IPR010049">
    <property type="entry name" value="MTA_SAH_Nsdase"/>
</dbReference>
<dbReference type="NCBIfam" id="TIGR01704">
    <property type="entry name" value="MTA_SAH-Nsdase"/>
    <property type="match status" value="1"/>
</dbReference>
<dbReference type="RefSeq" id="WP_204119241.1">
    <property type="nucleotide sequence ID" value="NZ_BOLV01000012.1"/>
</dbReference>
<evidence type="ECO:0000259" key="6">
    <source>
        <dbReference type="Pfam" id="PF01048"/>
    </source>
</evidence>
<evidence type="ECO:0000256" key="1">
    <source>
        <dbReference type="ARBA" id="ARBA00004945"/>
    </source>
</evidence>
<organism evidence="7 8">
    <name type="scientific">Lacticaseibacillus suilingensis</name>
    <dbReference type="NCBI Taxonomy" id="2799577"/>
    <lineage>
        <taxon>Bacteria</taxon>
        <taxon>Bacillati</taxon>
        <taxon>Bacillota</taxon>
        <taxon>Bacilli</taxon>
        <taxon>Lactobacillales</taxon>
        <taxon>Lactobacillaceae</taxon>
        <taxon>Lacticaseibacillus</taxon>
    </lineage>
</organism>
<dbReference type="Pfam" id="PF01048">
    <property type="entry name" value="PNP_UDP_1"/>
    <property type="match status" value="1"/>
</dbReference>
<evidence type="ECO:0000256" key="2">
    <source>
        <dbReference type="ARBA" id="ARBA00011974"/>
    </source>
</evidence>
<feature type="domain" description="Nucleoside phosphorylase" evidence="6">
    <location>
        <begin position="3"/>
        <end position="227"/>
    </location>
</feature>
<keyword evidence="7" id="KW-0326">Glycosidase</keyword>
<dbReference type="InterPro" id="IPR035994">
    <property type="entry name" value="Nucleoside_phosphorylase_sf"/>
</dbReference>
<dbReference type="PANTHER" id="PTHR46832:SF1">
    <property type="entry name" value="5'-METHYLTHIOADENOSINE_S-ADENOSYLHOMOCYSTEINE NUCLEOSIDASE"/>
    <property type="match status" value="1"/>
</dbReference>
<dbReference type="Proteomes" id="UP001597199">
    <property type="component" value="Unassembled WGS sequence"/>
</dbReference>
<proteinExistence type="predicted"/>
<dbReference type="CDD" id="cd09008">
    <property type="entry name" value="MTAN"/>
    <property type="match status" value="1"/>
</dbReference>
<dbReference type="SUPFAM" id="SSF53167">
    <property type="entry name" value="Purine and uridine phosphorylases"/>
    <property type="match status" value="1"/>
</dbReference>
<dbReference type="EC" id="3.2.2.9" evidence="2"/>
<evidence type="ECO:0000256" key="5">
    <source>
        <dbReference type="ARBA" id="ARBA00023167"/>
    </source>
</evidence>
<keyword evidence="4 7" id="KW-0378">Hydrolase</keyword>
<keyword evidence="8" id="KW-1185">Reference proteome</keyword>
<gene>
    <name evidence="7" type="ORF">ACFQ41_08715</name>
</gene>
<evidence type="ECO:0000313" key="7">
    <source>
        <dbReference type="EMBL" id="MFD1399392.1"/>
    </source>
</evidence>
<evidence type="ECO:0000256" key="3">
    <source>
        <dbReference type="ARBA" id="ARBA00022605"/>
    </source>
</evidence>
<sequence>MMKIGVICAMEEEIRTLLPKLANKEEKVFASQHYYHGQLDGVEVTLVESGIGKVQAGMTATVLLNEYHPDVLINTGSAGGIGTGLAIGDVVISDEVAYHDVDATAFGYLPGQLPQQPQRFKADPAVVAAIKAAAEATQLTTHVGLIVSGDQFIASKTAIQRILAIYPEALASEMEGAAIGQVATEFHTPFVVIRAMSDNGDSEASVNFDDFIIDAGKRSAAMLLAYLHQLN</sequence>
<keyword evidence="3" id="KW-0028">Amino-acid biosynthesis</keyword>
<keyword evidence="5" id="KW-0486">Methionine biosynthesis</keyword>